<dbReference type="Gene3D" id="2.60.40.10">
    <property type="entry name" value="Immunoglobulins"/>
    <property type="match status" value="1"/>
</dbReference>
<dbReference type="PANTHER" id="PTHR20859:SF87">
    <property type="entry name" value="CYTOKINE RECEPTOR FAMILY MEMBER B13-RELATED"/>
    <property type="match status" value="1"/>
</dbReference>
<dbReference type="InterPro" id="IPR036116">
    <property type="entry name" value="FN3_sf"/>
</dbReference>
<name>A0A5C6PFI4_9TELE</name>
<dbReference type="AlphaFoldDB" id="A0A5C6PFI4"/>
<feature type="region of interest" description="Disordered" evidence="1">
    <location>
        <begin position="346"/>
        <end position="370"/>
    </location>
</feature>
<gene>
    <name evidence="3" type="ORF">D4764_11G0004240</name>
</gene>
<dbReference type="InterPro" id="IPR050650">
    <property type="entry name" value="Type-II_Cytokine-TF_Rcpt"/>
</dbReference>
<protein>
    <submittedName>
        <fullName evidence="3">Uncharacterized protein</fullName>
    </submittedName>
</protein>
<dbReference type="InterPro" id="IPR013783">
    <property type="entry name" value="Ig-like_fold"/>
</dbReference>
<dbReference type="GO" id="GO:0004896">
    <property type="term" value="F:cytokine receptor activity"/>
    <property type="evidence" value="ECO:0007669"/>
    <property type="project" value="TreeGrafter"/>
</dbReference>
<sequence length="370" mass="41715">MFSVEPPTNVTFFCHNLKNLLQWSYDELVPGLRFRVEIRSLESPKEDMWVDPPALQANISLNIDPSDDNMLSVMAVVGQNESEPAPDNGITFSYSRESLVQQKCFLDFPTVNVNVDPDSNILFDFKHPWLLYGPSLRHLMFRKKKSNEQKIPIPEFSYGVKVNQNLEEQFECDTNVCKGKLPVDPGLDRHCLQVEGEMRAMFVRGSQEFCTTTKTHEKNKDIYIVVAVVIFVCVIAVAFIAFMLYKKMTRPSSFSPRSMIFPNQKTLWTLKLFKDPVIVPEVDPKSPDLLICDETEAQETSVSSSTEPDLRLPLGMLAESEAAAVENAGGPSYMQGSELEAAAFGESTYERRPTVKVELAPGEPAEGYRH</sequence>
<accession>A0A5C6PFI4</accession>
<dbReference type="SUPFAM" id="SSF49265">
    <property type="entry name" value="Fibronectin type III"/>
    <property type="match status" value="1"/>
</dbReference>
<proteinExistence type="predicted"/>
<keyword evidence="2" id="KW-0472">Membrane</keyword>
<reference evidence="3 4" key="1">
    <citation type="submission" date="2019-04" db="EMBL/GenBank/DDBJ databases">
        <title>Chromosome genome assembly for Takifugu flavidus.</title>
        <authorList>
            <person name="Xiao S."/>
        </authorList>
    </citation>
    <scope>NUCLEOTIDE SEQUENCE [LARGE SCALE GENOMIC DNA]</scope>
    <source>
        <strain evidence="3">HTHZ2018</strain>
        <tissue evidence="3">Muscle</tissue>
    </source>
</reference>
<dbReference type="EMBL" id="RHFK02000003">
    <property type="protein sequence ID" value="TWW78303.1"/>
    <property type="molecule type" value="Genomic_DNA"/>
</dbReference>
<keyword evidence="4" id="KW-1185">Reference proteome</keyword>
<evidence type="ECO:0000313" key="3">
    <source>
        <dbReference type="EMBL" id="TWW78303.1"/>
    </source>
</evidence>
<organism evidence="3 4">
    <name type="scientific">Takifugu flavidus</name>
    <name type="common">sansaifugu</name>
    <dbReference type="NCBI Taxonomy" id="433684"/>
    <lineage>
        <taxon>Eukaryota</taxon>
        <taxon>Metazoa</taxon>
        <taxon>Chordata</taxon>
        <taxon>Craniata</taxon>
        <taxon>Vertebrata</taxon>
        <taxon>Euteleostomi</taxon>
        <taxon>Actinopterygii</taxon>
        <taxon>Neopterygii</taxon>
        <taxon>Teleostei</taxon>
        <taxon>Neoteleostei</taxon>
        <taxon>Acanthomorphata</taxon>
        <taxon>Eupercaria</taxon>
        <taxon>Tetraodontiformes</taxon>
        <taxon>Tetradontoidea</taxon>
        <taxon>Tetraodontidae</taxon>
        <taxon>Takifugu</taxon>
    </lineage>
</organism>
<evidence type="ECO:0000256" key="1">
    <source>
        <dbReference type="SAM" id="MobiDB-lite"/>
    </source>
</evidence>
<feature type="transmembrane region" description="Helical" evidence="2">
    <location>
        <begin position="222"/>
        <end position="245"/>
    </location>
</feature>
<dbReference type="PANTHER" id="PTHR20859">
    <property type="entry name" value="INTERFERON/INTERLEUKIN RECEPTOR"/>
    <property type="match status" value="1"/>
</dbReference>
<evidence type="ECO:0000256" key="2">
    <source>
        <dbReference type="SAM" id="Phobius"/>
    </source>
</evidence>
<keyword evidence="2" id="KW-1133">Transmembrane helix</keyword>
<evidence type="ECO:0000313" key="4">
    <source>
        <dbReference type="Proteomes" id="UP000324091"/>
    </source>
</evidence>
<keyword evidence="2" id="KW-0812">Transmembrane</keyword>
<comment type="caution">
    <text evidence="3">The sequence shown here is derived from an EMBL/GenBank/DDBJ whole genome shotgun (WGS) entry which is preliminary data.</text>
</comment>
<dbReference type="GO" id="GO:0005886">
    <property type="term" value="C:plasma membrane"/>
    <property type="evidence" value="ECO:0007669"/>
    <property type="project" value="TreeGrafter"/>
</dbReference>
<dbReference type="Proteomes" id="UP000324091">
    <property type="component" value="Chromosome 11"/>
</dbReference>